<evidence type="ECO:0000313" key="2">
    <source>
        <dbReference type="Proteomes" id="UP001256588"/>
    </source>
</evidence>
<accession>A0ABU1Y0Q7</accession>
<sequence length="234" mass="25900">MLLTPHPEFRVTRRTIGAEGAPLLIVDQLVSDPDRLVRKAASSHFAMPSSMFPGLRAPAPASYRLFLEAALNPLLEASFGIAPGRFAFPMCHYSLVTTPPAKLAFLQRVPHIDSAHRDGLATVHYLFRGDWGGTAFYRHRRSGFETIDESRHAAYFACLAEEQRREDDTAAGAGYIGDDTALFQRIADVGAVFNRLIVYRRNSLHSGCIDNARVPPPDVVHGRLSINTFIDIAR</sequence>
<dbReference type="EMBL" id="JAVDWO010000017">
    <property type="protein sequence ID" value="MDR7194609.1"/>
    <property type="molecule type" value="Genomic_DNA"/>
</dbReference>
<organism evidence="1 2">
    <name type="scientific">Luteimonas terrae</name>
    <dbReference type="NCBI Taxonomy" id="1530191"/>
    <lineage>
        <taxon>Bacteria</taxon>
        <taxon>Pseudomonadati</taxon>
        <taxon>Pseudomonadota</taxon>
        <taxon>Gammaproteobacteria</taxon>
        <taxon>Lysobacterales</taxon>
        <taxon>Lysobacteraceae</taxon>
        <taxon>Luteimonas</taxon>
    </lineage>
</organism>
<reference evidence="1 2" key="1">
    <citation type="submission" date="2023-07" db="EMBL/GenBank/DDBJ databases">
        <title>Sorghum-associated microbial communities from plants grown in Nebraska, USA.</title>
        <authorList>
            <person name="Schachtman D."/>
        </authorList>
    </citation>
    <scope>NUCLEOTIDE SEQUENCE [LARGE SCALE GENOMIC DNA]</scope>
    <source>
        <strain evidence="1 2">4099</strain>
    </source>
</reference>
<protein>
    <recommendedName>
        <fullName evidence="3">RES domain-containing protein</fullName>
    </recommendedName>
</protein>
<evidence type="ECO:0000313" key="1">
    <source>
        <dbReference type="EMBL" id="MDR7194609.1"/>
    </source>
</evidence>
<proteinExistence type="predicted"/>
<evidence type="ECO:0008006" key="3">
    <source>
        <dbReference type="Google" id="ProtNLM"/>
    </source>
</evidence>
<keyword evidence="2" id="KW-1185">Reference proteome</keyword>
<name>A0ABU1Y0Q7_9GAMM</name>
<dbReference type="RefSeq" id="WP_310238143.1">
    <property type="nucleotide sequence ID" value="NZ_JAVDWO010000017.1"/>
</dbReference>
<dbReference type="Pfam" id="PF20043">
    <property type="entry name" value="DUF6445"/>
    <property type="match status" value="1"/>
</dbReference>
<comment type="caution">
    <text evidence="1">The sequence shown here is derived from an EMBL/GenBank/DDBJ whole genome shotgun (WGS) entry which is preliminary data.</text>
</comment>
<dbReference type="InterPro" id="IPR045617">
    <property type="entry name" value="DUF6445"/>
</dbReference>
<dbReference type="Proteomes" id="UP001256588">
    <property type="component" value="Unassembled WGS sequence"/>
</dbReference>
<gene>
    <name evidence="1" type="ORF">J2W68_003357</name>
</gene>